<dbReference type="AlphaFoldDB" id="A0A4P7SLH0"/>
<dbReference type="InterPro" id="IPR002810">
    <property type="entry name" value="NfeD-like_C"/>
</dbReference>
<dbReference type="Pfam" id="PF01957">
    <property type="entry name" value="NfeD"/>
    <property type="match status" value="1"/>
</dbReference>
<sequence length="158" mass="15900">MGWLWWVGGALLLGVLEMVSLDLVLIMFAGGALAGGVAYALGAPLVVQFVVAAVAAVALLLLLRPWLLRHLRSRVDLPETNTAALLGRPAVVVADVDGMTGRVKLAGEVWSARTADGSVLPPGTAVVVARIEGATAVVAAAAPAPRPDAPPATGAASA</sequence>
<dbReference type="KEGG" id="celz:E5225_07495"/>
<dbReference type="EMBL" id="CP039291">
    <property type="protein sequence ID" value="QCB93423.1"/>
    <property type="molecule type" value="Genomic_DNA"/>
</dbReference>
<proteinExistence type="predicted"/>
<reference evidence="3 4" key="1">
    <citation type="submission" date="2019-04" db="EMBL/GenBank/DDBJ databases">
        <title>Isolation and identification of Cellulomonas shaoxiangyii sp. Nov. isolated from feces of the Tibetan antelopes (Pantholops hodgsonii) in the Qinghai-Tibet plateau of China.</title>
        <authorList>
            <person name="Tian Z."/>
        </authorList>
    </citation>
    <scope>NUCLEOTIDE SEQUENCE [LARGE SCALE GENOMIC DNA]</scope>
    <source>
        <strain evidence="3 4">Z28</strain>
    </source>
</reference>
<name>A0A4P7SLH0_9CELL</name>
<keyword evidence="1" id="KW-0812">Transmembrane</keyword>
<evidence type="ECO:0000259" key="2">
    <source>
        <dbReference type="Pfam" id="PF01957"/>
    </source>
</evidence>
<keyword evidence="1" id="KW-0472">Membrane</keyword>
<dbReference type="SUPFAM" id="SSF141322">
    <property type="entry name" value="NfeD domain-like"/>
    <property type="match status" value="1"/>
</dbReference>
<keyword evidence="4" id="KW-1185">Reference proteome</keyword>
<organism evidence="3 4">
    <name type="scientific">Cellulomonas shaoxiangyii</name>
    <dbReference type="NCBI Taxonomy" id="2566013"/>
    <lineage>
        <taxon>Bacteria</taxon>
        <taxon>Bacillati</taxon>
        <taxon>Actinomycetota</taxon>
        <taxon>Actinomycetes</taxon>
        <taxon>Micrococcales</taxon>
        <taxon>Cellulomonadaceae</taxon>
        <taxon>Cellulomonas</taxon>
    </lineage>
</organism>
<gene>
    <name evidence="3" type="ORF">E5225_07495</name>
</gene>
<dbReference type="RefSeq" id="WP_135973695.1">
    <property type="nucleotide sequence ID" value="NZ_CP039291.1"/>
</dbReference>
<evidence type="ECO:0000313" key="4">
    <source>
        <dbReference type="Proteomes" id="UP000296469"/>
    </source>
</evidence>
<feature type="transmembrane region" description="Helical" evidence="1">
    <location>
        <begin position="44"/>
        <end position="63"/>
    </location>
</feature>
<dbReference type="OrthoDB" id="3174252at2"/>
<protein>
    <submittedName>
        <fullName evidence="3">NfeD family protein</fullName>
    </submittedName>
</protein>
<keyword evidence="1" id="KW-1133">Transmembrane helix</keyword>
<dbReference type="Gene3D" id="2.40.50.140">
    <property type="entry name" value="Nucleic acid-binding proteins"/>
    <property type="match status" value="1"/>
</dbReference>
<dbReference type="InterPro" id="IPR012340">
    <property type="entry name" value="NA-bd_OB-fold"/>
</dbReference>
<evidence type="ECO:0000313" key="3">
    <source>
        <dbReference type="EMBL" id="QCB93423.1"/>
    </source>
</evidence>
<accession>A0A4P7SLH0</accession>
<feature type="domain" description="NfeD-like C-terminal" evidence="2">
    <location>
        <begin position="83"/>
        <end position="138"/>
    </location>
</feature>
<dbReference type="Proteomes" id="UP000296469">
    <property type="component" value="Chromosome"/>
</dbReference>
<evidence type="ECO:0000256" key="1">
    <source>
        <dbReference type="SAM" id="Phobius"/>
    </source>
</evidence>